<evidence type="ECO:0000313" key="3">
    <source>
        <dbReference type="EMBL" id="KAH7939459.1"/>
    </source>
</evidence>
<dbReference type="GO" id="GO:0005839">
    <property type="term" value="C:proteasome core complex"/>
    <property type="evidence" value="ECO:0007669"/>
    <property type="project" value="InterPro"/>
</dbReference>
<reference evidence="3" key="1">
    <citation type="journal article" date="2020" name="Cell">
        <title>Large-Scale Comparative Analyses of Tick Genomes Elucidate Their Genetic Diversity and Vector Capacities.</title>
        <authorList>
            <consortium name="Tick Genome and Microbiome Consortium (TIGMIC)"/>
            <person name="Jia N."/>
            <person name="Wang J."/>
            <person name="Shi W."/>
            <person name="Du L."/>
            <person name="Sun Y."/>
            <person name="Zhan W."/>
            <person name="Jiang J.F."/>
            <person name="Wang Q."/>
            <person name="Zhang B."/>
            <person name="Ji P."/>
            <person name="Bell-Sakyi L."/>
            <person name="Cui X.M."/>
            <person name="Yuan T.T."/>
            <person name="Jiang B.G."/>
            <person name="Yang W.F."/>
            <person name="Lam T.T."/>
            <person name="Chang Q.C."/>
            <person name="Ding S.J."/>
            <person name="Wang X.J."/>
            <person name="Zhu J.G."/>
            <person name="Ruan X.D."/>
            <person name="Zhao L."/>
            <person name="Wei J.T."/>
            <person name="Ye R.Z."/>
            <person name="Que T.C."/>
            <person name="Du C.H."/>
            <person name="Zhou Y.H."/>
            <person name="Cheng J.X."/>
            <person name="Dai P.F."/>
            <person name="Guo W.B."/>
            <person name="Han X.H."/>
            <person name="Huang E.J."/>
            <person name="Li L.F."/>
            <person name="Wei W."/>
            <person name="Gao Y.C."/>
            <person name="Liu J.Z."/>
            <person name="Shao H.Z."/>
            <person name="Wang X."/>
            <person name="Wang C.C."/>
            <person name="Yang T.C."/>
            <person name="Huo Q.B."/>
            <person name="Li W."/>
            <person name="Chen H.Y."/>
            <person name="Chen S.E."/>
            <person name="Zhou L.G."/>
            <person name="Ni X.B."/>
            <person name="Tian J.H."/>
            <person name="Sheng Y."/>
            <person name="Liu T."/>
            <person name="Pan Y.S."/>
            <person name="Xia L.Y."/>
            <person name="Li J."/>
            <person name="Zhao F."/>
            <person name="Cao W.C."/>
        </authorList>
    </citation>
    <scope>NUCLEOTIDE SEQUENCE</scope>
    <source>
        <strain evidence="3">Rsan-2018</strain>
    </source>
</reference>
<dbReference type="InterPro" id="IPR029055">
    <property type="entry name" value="Ntn_hydrolases_N"/>
</dbReference>
<dbReference type="GO" id="GO:0051603">
    <property type="term" value="P:proteolysis involved in protein catabolic process"/>
    <property type="evidence" value="ECO:0007669"/>
    <property type="project" value="InterPro"/>
</dbReference>
<organism evidence="3 4">
    <name type="scientific">Rhipicephalus sanguineus</name>
    <name type="common">Brown dog tick</name>
    <name type="synonym">Ixodes sanguineus</name>
    <dbReference type="NCBI Taxonomy" id="34632"/>
    <lineage>
        <taxon>Eukaryota</taxon>
        <taxon>Metazoa</taxon>
        <taxon>Ecdysozoa</taxon>
        <taxon>Arthropoda</taxon>
        <taxon>Chelicerata</taxon>
        <taxon>Arachnida</taxon>
        <taxon>Acari</taxon>
        <taxon>Parasitiformes</taxon>
        <taxon>Ixodida</taxon>
        <taxon>Ixodoidea</taxon>
        <taxon>Ixodidae</taxon>
        <taxon>Rhipicephalinae</taxon>
        <taxon>Rhipicephalus</taxon>
        <taxon>Rhipicephalus</taxon>
    </lineage>
</organism>
<dbReference type="PANTHER" id="PTHR11599">
    <property type="entry name" value="PROTEASOME SUBUNIT ALPHA/BETA"/>
    <property type="match status" value="1"/>
</dbReference>
<keyword evidence="4" id="KW-1185">Reference proteome</keyword>
<evidence type="ECO:0000313" key="4">
    <source>
        <dbReference type="Proteomes" id="UP000821837"/>
    </source>
</evidence>
<proteinExistence type="predicted"/>
<reference evidence="3" key="2">
    <citation type="submission" date="2021-09" db="EMBL/GenBank/DDBJ databases">
        <authorList>
            <person name="Jia N."/>
            <person name="Wang J."/>
            <person name="Shi W."/>
            <person name="Du L."/>
            <person name="Sun Y."/>
            <person name="Zhan W."/>
            <person name="Jiang J."/>
            <person name="Wang Q."/>
            <person name="Zhang B."/>
            <person name="Ji P."/>
            <person name="Sakyi L.B."/>
            <person name="Cui X."/>
            <person name="Yuan T."/>
            <person name="Jiang B."/>
            <person name="Yang W."/>
            <person name="Lam T.T.-Y."/>
            <person name="Chang Q."/>
            <person name="Ding S."/>
            <person name="Wang X."/>
            <person name="Zhu J."/>
            <person name="Ruan X."/>
            <person name="Zhao L."/>
            <person name="Wei J."/>
            <person name="Que T."/>
            <person name="Du C."/>
            <person name="Cheng J."/>
            <person name="Dai P."/>
            <person name="Han X."/>
            <person name="Huang E."/>
            <person name="Gao Y."/>
            <person name="Liu J."/>
            <person name="Shao H."/>
            <person name="Ye R."/>
            <person name="Li L."/>
            <person name="Wei W."/>
            <person name="Wang X."/>
            <person name="Wang C."/>
            <person name="Huo Q."/>
            <person name="Li W."/>
            <person name="Guo W."/>
            <person name="Chen H."/>
            <person name="Chen S."/>
            <person name="Zhou L."/>
            <person name="Zhou L."/>
            <person name="Ni X."/>
            <person name="Tian J."/>
            <person name="Zhou Y."/>
            <person name="Sheng Y."/>
            <person name="Liu T."/>
            <person name="Pan Y."/>
            <person name="Xia L."/>
            <person name="Li J."/>
            <person name="Zhao F."/>
            <person name="Cao W."/>
        </authorList>
    </citation>
    <scope>NUCLEOTIDE SEQUENCE</scope>
    <source>
        <strain evidence="3">Rsan-2018</strain>
        <tissue evidence="3">Larvae</tissue>
    </source>
</reference>
<dbReference type="InterPro" id="IPR050115">
    <property type="entry name" value="Proteasome_alpha"/>
</dbReference>
<keyword evidence="1" id="KW-0647">Proteasome</keyword>
<dbReference type="Proteomes" id="UP000821837">
    <property type="component" value="Chromosome 8"/>
</dbReference>
<dbReference type="Gene3D" id="3.60.20.10">
    <property type="entry name" value="Glutamine Phosphoribosylpyrophosphate, subunit 1, domain 1"/>
    <property type="match status" value="2"/>
</dbReference>
<evidence type="ECO:0000256" key="2">
    <source>
        <dbReference type="SAM" id="MobiDB-lite"/>
    </source>
</evidence>
<dbReference type="EMBL" id="JABSTV010001254">
    <property type="protein sequence ID" value="KAH7939459.1"/>
    <property type="molecule type" value="Genomic_DNA"/>
</dbReference>
<gene>
    <name evidence="3" type="ORF">HPB52_012743</name>
</gene>
<dbReference type="SUPFAM" id="SSF56235">
    <property type="entry name" value="N-terminal nucleophile aminohydrolases (Ntn hydrolases)"/>
    <property type="match status" value="1"/>
</dbReference>
<sequence>MSEDDIRSLCGIFYNLPADELYSIDVHKFAFLSPIKGLCLLGAVDSICRSIIAVRVVHHWHANAPNRFFSSLMPSSSQYQNQHGGWSPQGGLLQFNTTTQAVESGSATAGLKSDTHAVLVALKEAPSVLSVPEKKIIPIDKHVGISFAGLAAHARQLSDSMQTKCQKNRATYDTPLSISDLGPHIYQACSPSGDTFECKAMAIGDRSQSACTYLEEHLDEFKLCNLEDLVKHGLRALRSCLPTGGKLTAENVSIAIVSQNENFTIYEDKSVAPYDQQQQPSDDDAPPPAAAPEDKD</sequence>
<accession>A0A9D4SP45</accession>
<dbReference type="VEuPathDB" id="VectorBase:RSAN_057328"/>
<feature type="region of interest" description="Disordered" evidence="2">
    <location>
        <begin position="268"/>
        <end position="296"/>
    </location>
</feature>
<name>A0A9D4SP45_RHISA</name>
<comment type="caution">
    <text evidence="3">The sequence shown here is derived from an EMBL/GenBank/DDBJ whole genome shotgun (WGS) entry which is preliminary data.</text>
</comment>
<dbReference type="AlphaFoldDB" id="A0A9D4SP45"/>
<protein>
    <submittedName>
        <fullName evidence="3">Uncharacterized protein</fullName>
    </submittedName>
</protein>
<dbReference type="Pfam" id="PF00227">
    <property type="entry name" value="Proteasome"/>
    <property type="match status" value="2"/>
</dbReference>
<dbReference type="InterPro" id="IPR001353">
    <property type="entry name" value="Proteasome_sua/b"/>
</dbReference>
<evidence type="ECO:0000256" key="1">
    <source>
        <dbReference type="ARBA" id="ARBA00022942"/>
    </source>
</evidence>